<accession>A0A5J4WW58</accession>
<dbReference type="Proteomes" id="UP000324800">
    <property type="component" value="Unassembled WGS sequence"/>
</dbReference>
<dbReference type="Pfam" id="PF00134">
    <property type="entry name" value="Cyclin_N"/>
    <property type="match status" value="1"/>
</dbReference>
<dbReference type="AlphaFoldDB" id="A0A5J4WW58"/>
<comment type="caution">
    <text evidence="3">The sequence shown here is derived from an EMBL/GenBank/DDBJ whole genome shotgun (WGS) entry which is preliminary data.</text>
</comment>
<evidence type="ECO:0000259" key="2">
    <source>
        <dbReference type="Pfam" id="PF00134"/>
    </source>
</evidence>
<feature type="compositionally biased region" description="Polar residues" evidence="1">
    <location>
        <begin position="426"/>
        <end position="437"/>
    </location>
</feature>
<reference evidence="3 4" key="1">
    <citation type="submission" date="2019-03" db="EMBL/GenBank/DDBJ databases">
        <title>Single cell metagenomics reveals metabolic interactions within the superorganism composed of flagellate Streblomastix strix and complex community of Bacteroidetes bacteria on its surface.</title>
        <authorList>
            <person name="Treitli S.C."/>
            <person name="Kolisko M."/>
            <person name="Husnik F."/>
            <person name="Keeling P."/>
            <person name="Hampl V."/>
        </authorList>
    </citation>
    <scope>NUCLEOTIDE SEQUENCE [LARGE SCALE GENOMIC DNA]</scope>
    <source>
        <strain evidence="3">ST1C</strain>
    </source>
</reference>
<name>A0A5J4WW58_9EUKA</name>
<sequence length="481" mass="54444">MAQQSCNITYGSTNLQNKSVIFAGKQLKQCEKKKRAAFMDDAISEIYSCSSVNPYRDAIIHSFALQVHKLLKHGMNIHANLQSLEPIFCETLQDLRVCTLEEISLPPITHVENFIGSLVRQLRLHGAMAICALVYVERLINDAGVLFHRVNWRRILIAALLVAWKMNEDHLILDSSILKVFPFFKTAQICAIERTFLELLNFNVNVSVKEYTQYYFELRLIAGSEILKKIENMDKKNSQKIGWYRKRQCRRLKRGSLDDTDVFFVNQKRTILQKDGNVDIGAINTERVGKGFWRWGEEIIIPLEDVIAWIKNPIKIPQFKLTIKSSNALENSNCTIDTKNQTNNTLNTQSSTVVDKLQSANYLNSFKTPVKQQIQQLNGSLQKPGSTFSVSSMPNSQNSGIIKRNVVQKSNLSISAKKSQVRHNEPNGSTNASLNSSEKIKRSGVQLNQSDITSYKSNVRTFKDVTADASAVSTPQVVRKN</sequence>
<evidence type="ECO:0000256" key="1">
    <source>
        <dbReference type="SAM" id="MobiDB-lite"/>
    </source>
</evidence>
<organism evidence="3 4">
    <name type="scientific">Streblomastix strix</name>
    <dbReference type="NCBI Taxonomy" id="222440"/>
    <lineage>
        <taxon>Eukaryota</taxon>
        <taxon>Metamonada</taxon>
        <taxon>Preaxostyla</taxon>
        <taxon>Oxymonadida</taxon>
        <taxon>Streblomastigidae</taxon>
        <taxon>Streblomastix</taxon>
    </lineage>
</organism>
<dbReference type="InterPro" id="IPR036915">
    <property type="entry name" value="Cyclin-like_sf"/>
</dbReference>
<evidence type="ECO:0000313" key="3">
    <source>
        <dbReference type="EMBL" id="KAA6398585.1"/>
    </source>
</evidence>
<proteinExistence type="predicted"/>
<gene>
    <name evidence="3" type="ORF">EZS28_005893</name>
</gene>
<dbReference type="PANTHER" id="PTHR14248">
    <property type="entry name" value="CYCLIN Y, ISOFORM A"/>
    <property type="match status" value="1"/>
</dbReference>
<feature type="region of interest" description="Disordered" evidence="1">
    <location>
        <begin position="416"/>
        <end position="446"/>
    </location>
</feature>
<dbReference type="OrthoDB" id="9628697at2759"/>
<feature type="domain" description="Cyclin N-terminal" evidence="2">
    <location>
        <begin position="113"/>
        <end position="205"/>
    </location>
</feature>
<dbReference type="InterPro" id="IPR006671">
    <property type="entry name" value="Cyclin_N"/>
</dbReference>
<evidence type="ECO:0000313" key="4">
    <source>
        <dbReference type="Proteomes" id="UP000324800"/>
    </source>
</evidence>
<dbReference type="SUPFAM" id="SSF47954">
    <property type="entry name" value="Cyclin-like"/>
    <property type="match status" value="1"/>
</dbReference>
<dbReference type="EMBL" id="SNRW01000925">
    <property type="protein sequence ID" value="KAA6398585.1"/>
    <property type="molecule type" value="Genomic_DNA"/>
</dbReference>
<protein>
    <recommendedName>
        <fullName evidence="2">Cyclin N-terminal domain-containing protein</fullName>
    </recommendedName>
</protein>
<dbReference type="Gene3D" id="1.10.472.10">
    <property type="entry name" value="Cyclin-like"/>
    <property type="match status" value="1"/>
</dbReference>